<dbReference type="PIRSF" id="PIRSF006648">
    <property type="entry name" value="DrrB"/>
    <property type="match status" value="1"/>
</dbReference>
<dbReference type="PANTHER" id="PTHR43229:SF2">
    <property type="entry name" value="NODULATION PROTEIN J"/>
    <property type="match status" value="1"/>
</dbReference>
<dbReference type="GO" id="GO:0140359">
    <property type="term" value="F:ABC-type transporter activity"/>
    <property type="evidence" value="ECO:0007669"/>
    <property type="project" value="InterPro"/>
</dbReference>
<reference evidence="7" key="1">
    <citation type="submission" date="2020-05" db="EMBL/GenBank/DDBJ databases">
        <authorList>
            <person name="Chiriac C."/>
            <person name="Salcher M."/>
            <person name="Ghai R."/>
            <person name="Kavagutti S V."/>
        </authorList>
    </citation>
    <scope>NUCLEOTIDE SEQUENCE</scope>
</reference>
<feature type="transmembrane region" description="Helical" evidence="5">
    <location>
        <begin position="130"/>
        <end position="155"/>
    </location>
</feature>
<accession>A0A6J7DVU6</accession>
<keyword evidence="3 5" id="KW-1133">Transmembrane helix</keyword>
<dbReference type="EMBL" id="CAFBLT010000001">
    <property type="protein sequence ID" value="CAB4871543.1"/>
    <property type="molecule type" value="Genomic_DNA"/>
</dbReference>
<evidence type="ECO:0000313" key="7">
    <source>
        <dbReference type="EMBL" id="CAB4871543.1"/>
    </source>
</evidence>
<evidence type="ECO:0000259" key="6">
    <source>
        <dbReference type="PROSITE" id="PS51012"/>
    </source>
</evidence>
<gene>
    <name evidence="7" type="ORF">UFOPK3427_00831</name>
    <name evidence="8" type="ORF">UFOPK4112_00814</name>
</gene>
<name>A0A6J7DVU6_9ZZZZ</name>
<dbReference type="PROSITE" id="PS51012">
    <property type="entry name" value="ABC_TM2"/>
    <property type="match status" value="1"/>
</dbReference>
<organism evidence="7">
    <name type="scientific">freshwater metagenome</name>
    <dbReference type="NCBI Taxonomy" id="449393"/>
    <lineage>
        <taxon>unclassified sequences</taxon>
        <taxon>metagenomes</taxon>
        <taxon>ecological metagenomes</taxon>
    </lineage>
</organism>
<feature type="transmembrane region" description="Helical" evidence="5">
    <location>
        <begin position="162"/>
        <end position="182"/>
    </location>
</feature>
<evidence type="ECO:0000256" key="5">
    <source>
        <dbReference type="SAM" id="Phobius"/>
    </source>
</evidence>
<dbReference type="InterPro" id="IPR013525">
    <property type="entry name" value="ABC2_TM"/>
</dbReference>
<dbReference type="Pfam" id="PF01061">
    <property type="entry name" value="ABC2_membrane"/>
    <property type="match status" value="1"/>
</dbReference>
<dbReference type="GO" id="GO:0043190">
    <property type="term" value="C:ATP-binding cassette (ABC) transporter complex"/>
    <property type="evidence" value="ECO:0007669"/>
    <property type="project" value="InterPro"/>
</dbReference>
<evidence type="ECO:0000256" key="3">
    <source>
        <dbReference type="ARBA" id="ARBA00022989"/>
    </source>
</evidence>
<evidence type="ECO:0000256" key="1">
    <source>
        <dbReference type="ARBA" id="ARBA00004141"/>
    </source>
</evidence>
<evidence type="ECO:0000256" key="2">
    <source>
        <dbReference type="ARBA" id="ARBA00022692"/>
    </source>
</evidence>
<feature type="domain" description="ABC transmembrane type-2" evidence="6">
    <location>
        <begin position="19"/>
        <end position="242"/>
    </location>
</feature>
<dbReference type="EMBL" id="CAFBPM010000006">
    <property type="protein sequence ID" value="CAB5019331.1"/>
    <property type="molecule type" value="Genomic_DNA"/>
</dbReference>
<evidence type="ECO:0000256" key="4">
    <source>
        <dbReference type="ARBA" id="ARBA00023136"/>
    </source>
</evidence>
<protein>
    <submittedName>
        <fullName evidence="7">Unannotated protein</fullName>
    </submittedName>
</protein>
<dbReference type="InterPro" id="IPR051784">
    <property type="entry name" value="Nod_factor_ABC_transporter"/>
</dbReference>
<dbReference type="InterPro" id="IPR000412">
    <property type="entry name" value="ABC_2_transport"/>
</dbReference>
<feature type="transmembrane region" description="Helical" evidence="5">
    <location>
        <begin position="97"/>
        <end position="124"/>
    </location>
</feature>
<feature type="transmembrane region" description="Helical" evidence="5">
    <location>
        <begin position="21"/>
        <end position="37"/>
    </location>
</feature>
<sequence>MRALRAQVVAEITMTLRRGETLLLTLGIPLLLLVFFSEVKIVSSETARPVDVVTPGILALAIMSTSMVSLGIATGFERGYGVLKRLGSTPLGTSRLLGAKIIATLLIEVLQGALIVVVGLALGWKPSGGLMGGMVAVVACIVGSVAFGGIGLFLAGRLRAEVNLAAANGLYLVFLLLGGMVVPVRILPTGLRVVAEVLPAAALSSVIRDAIGATSAYSGSWIVLLAWFVIAPVAAAFTFRFQGD</sequence>
<keyword evidence="4 5" id="KW-0472">Membrane</keyword>
<evidence type="ECO:0000313" key="8">
    <source>
        <dbReference type="EMBL" id="CAB5019331.1"/>
    </source>
</evidence>
<dbReference type="InterPro" id="IPR047817">
    <property type="entry name" value="ABC2_TM_bact-type"/>
</dbReference>
<dbReference type="AlphaFoldDB" id="A0A6J7DVU6"/>
<feature type="transmembrane region" description="Helical" evidence="5">
    <location>
        <begin position="221"/>
        <end position="241"/>
    </location>
</feature>
<keyword evidence="2 5" id="KW-0812">Transmembrane</keyword>
<dbReference type="PANTHER" id="PTHR43229">
    <property type="entry name" value="NODULATION PROTEIN J"/>
    <property type="match status" value="1"/>
</dbReference>
<comment type="subcellular location">
    <subcellularLocation>
        <location evidence="1">Membrane</location>
        <topology evidence="1">Multi-pass membrane protein</topology>
    </subcellularLocation>
</comment>
<proteinExistence type="predicted"/>
<feature type="transmembrane region" description="Helical" evidence="5">
    <location>
        <begin position="57"/>
        <end position="76"/>
    </location>
</feature>